<dbReference type="HOGENOM" id="CLU_2605681_0_0_1"/>
<sequence length="79" mass="8882">LANASRPASPAWQWLRSRFLNPEQRHRLGPSACQSRSSSIWTETLRSSLLDQLGMSIGTRPRFQTSLDDPDGMLPIFIA</sequence>
<evidence type="ECO:0000313" key="2">
    <source>
        <dbReference type="Proteomes" id="UP000054337"/>
    </source>
</evidence>
<accession>W7EM30</accession>
<feature type="non-terminal residue" evidence="1">
    <location>
        <position position="1"/>
    </location>
</feature>
<dbReference type="GeneID" id="26248574"/>
<organism evidence="1 2">
    <name type="scientific">Bipolaris victoriae (strain FI3)</name>
    <name type="common">Victoria blight of oats agent</name>
    <name type="synonym">Cochliobolus victoriae</name>
    <dbReference type="NCBI Taxonomy" id="930091"/>
    <lineage>
        <taxon>Eukaryota</taxon>
        <taxon>Fungi</taxon>
        <taxon>Dikarya</taxon>
        <taxon>Ascomycota</taxon>
        <taxon>Pezizomycotina</taxon>
        <taxon>Dothideomycetes</taxon>
        <taxon>Pleosporomycetidae</taxon>
        <taxon>Pleosporales</taxon>
        <taxon>Pleosporineae</taxon>
        <taxon>Pleosporaceae</taxon>
        <taxon>Bipolaris</taxon>
    </lineage>
</organism>
<dbReference type="Proteomes" id="UP000054337">
    <property type="component" value="Unassembled WGS sequence"/>
</dbReference>
<name>W7EM30_BIPV3</name>
<keyword evidence="2" id="KW-1185">Reference proteome</keyword>
<evidence type="ECO:0000313" key="1">
    <source>
        <dbReference type="EMBL" id="EUN25402.1"/>
    </source>
</evidence>
<dbReference type="EMBL" id="KI968752">
    <property type="protein sequence ID" value="EUN25402.1"/>
    <property type="molecule type" value="Genomic_DNA"/>
</dbReference>
<dbReference type="AlphaFoldDB" id="W7EM30"/>
<dbReference type="RefSeq" id="XP_014554981.1">
    <property type="nucleotide sequence ID" value="XM_014699495.1"/>
</dbReference>
<reference evidence="1 2" key="1">
    <citation type="journal article" date="2013" name="PLoS Genet.">
        <title>Comparative genome structure, secondary metabolite, and effector coding capacity across Cochliobolus pathogens.</title>
        <authorList>
            <person name="Condon B.J."/>
            <person name="Leng Y."/>
            <person name="Wu D."/>
            <person name="Bushley K.E."/>
            <person name="Ohm R.A."/>
            <person name="Otillar R."/>
            <person name="Martin J."/>
            <person name="Schackwitz W."/>
            <person name="Grimwood J."/>
            <person name="MohdZainudin N."/>
            <person name="Xue C."/>
            <person name="Wang R."/>
            <person name="Manning V.A."/>
            <person name="Dhillon B."/>
            <person name="Tu Z.J."/>
            <person name="Steffenson B.J."/>
            <person name="Salamov A."/>
            <person name="Sun H."/>
            <person name="Lowry S."/>
            <person name="LaButti K."/>
            <person name="Han J."/>
            <person name="Copeland A."/>
            <person name="Lindquist E."/>
            <person name="Barry K."/>
            <person name="Schmutz J."/>
            <person name="Baker S.E."/>
            <person name="Ciuffetti L.M."/>
            <person name="Grigoriev I.V."/>
            <person name="Zhong S."/>
            <person name="Turgeon B.G."/>
        </authorList>
    </citation>
    <scope>NUCLEOTIDE SEQUENCE [LARGE SCALE GENOMIC DNA]</scope>
    <source>
        <strain evidence="1 2">FI3</strain>
    </source>
</reference>
<gene>
    <name evidence="1" type="ORF">COCVIDRAFT_103568</name>
</gene>
<proteinExistence type="predicted"/>
<protein>
    <submittedName>
        <fullName evidence="1">Uncharacterized protein</fullName>
    </submittedName>
</protein>